<keyword evidence="2" id="KW-1185">Reference proteome</keyword>
<gene>
    <name evidence="1" type="ORF">MARA_02570</name>
</gene>
<sequence>MSAPASGGTPLSVGDESAYLVNDIEPAVGSLSIVALSREDVTLLSLGIVQFIGQSMDNAFNHESVFYGSRYKRPGRQL</sequence>
<reference evidence="1 2" key="1">
    <citation type="journal article" date="2019" name="Emerg. Microbes Infect.">
        <title>Comprehensive subspecies identification of 175 nontuberculous mycobacteria species based on 7547 genomic profiles.</title>
        <authorList>
            <person name="Matsumoto Y."/>
            <person name="Kinjo T."/>
            <person name="Motooka D."/>
            <person name="Nabeya D."/>
            <person name="Jung N."/>
            <person name="Uechi K."/>
            <person name="Horii T."/>
            <person name="Iida T."/>
            <person name="Fujita J."/>
            <person name="Nakamura S."/>
        </authorList>
    </citation>
    <scope>NUCLEOTIDE SEQUENCE [LARGE SCALE GENOMIC DNA]</scope>
    <source>
        <strain evidence="1 2">JCM 18538</strain>
        <plasmid evidence="1">pJCM18538</plasmid>
    </source>
</reference>
<keyword evidence="1" id="KW-0614">Plasmid</keyword>
<dbReference type="AlphaFoldDB" id="A0A7I7RQN0"/>
<dbReference type="EMBL" id="AP022592">
    <property type="protein sequence ID" value="BBY46827.1"/>
    <property type="molecule type" value="Genomic_DNA"/>
</dbReference>
<proteinExistence type="predicted"/>
<evidence type="ECO:0000313" key="1">
    <source>
        <dbReference type="EMBL" id="BBY46827.1"/>
    </source>
</evidence>
<geneLocation type="plasmid" evidence="1">
    <name>pJCM18538</name>
</geneLocation>
<dbReference type="KEGG" id="marz:MARA_02570"/>
<evidence type="ECO:0000313" key="2">
    <source>
        <dbReference type="Proteomes" id="UP000467428"/>
    </source>
</evidence>
<organism evidence="1 2">
    <name type="scientific">Mycolicibacterium arabiense</name>
    <dbReference type="NCBI Taxonomy" id="1286181"/>
    <lineage>
        <taxon>Bacteria</taxon>
        <taxon>Bacillati</taxon>
        <taxon>Actinomycetota</taxon>
        <taxon>Actinomycetes</taxon>
        <taxon>Mycobacteriales</taxon>
        <taxon>Mycobacteriaceae</taxon>
        <taxon>Mycolicibacterium</taxon>
    </lineage>
</organism>
<protein>
    <submittedName>
        <fullName evidence="1">Uncharacterized protein</fullName>
    </submittedName>
</protein>
<accession>A0A7I7RQN0</accession>
<name>A0A7I7RQN0_9MYCO</name>
<dbReference type="Proteomes" id="UP000467428">
    <property type="component" value="Plasmid pJCM18538"/>
</dbReference>